<dbReference type="Gene3D" id="1.20.1060.20">
    <property type="match status" value="1"/>
</dbReference>
<dbReference type="EMBL" id="VUNH01000005">
    <property type="protein sequence ID" value="MST55495.1"/>
    <property type="molecule type" value="Genomic_DNA"/>
</dbReference>
<feature type="coiled-coil region" evidence="6">
    <location>
        <begin position="666"/>
        <end position="733"/>
    </location>
</feature>
<dbReference type="InterPro" id="IPR010935">
    <property type="entry name" value="SMC_hinge"/>
</dbReference>
<comment type="subcellular location">
    <subcellularLocation>
        <location evidence="6">Cytoplasm</location>
    </subcellularLocation>
</comment>
<dbReference type="SMART" id="SM00968">
    <property type="entry name" value="SMC_hinge"/>
    <property type="match status" value="1"/>
</dbReference>
<dbReference type="GO" id="GO:0006260">
    <property type="term" value="P:DNA replication"/>
    <property type="evidence" value="ECO:0007669"/>
    <property type="project" value="UniProtKB-UniRule"/>
</dbReference>
<dbReference type="PANTHER" id="PTHR43977">
    <property type="entry name" value="STRUCTURAL MAINTENANCE OF CHROMOSOMES PROTEIN 3"/>
    <property type="match status" value="1"/>
</dbReference>
<dbReference type="PIRSF" id="PIRSF005719">
    <property type="entry name" value="SMC"/>
    <property type="match status" value="1"/>
</dbReference>
<protein>
    <recommendedName>
        <fullName evidence="6">Chromosome partition protein Smc</fullName>
    </recommendedName>
</protein>
<gene>
    <name evidence="6 8" type="primary">smc</name>
    <name evidence="8" type="ORF">FYJ74_05540</name>
</gene>
<dbReference type="GO" id="GO:0003677">
    <property type="term" value="F:DNA binding"/>
    <property type="evidence" value="ECO:0007669"/>
    <property type="project" value="UniProtKB-UniRule"/>
</dbReference>
<dbReference type="InterPro" id="IPR027417">
    <property type="entry name" value="P-loop_NTPase"/>
</dbReference>
<comment type="caution">
    <text evidence="8">The sequence shown here is derived from an EMBL/GenBank/DDBJ whole genome shotgun (WGS) entry which is preliminary data.</text>
</comment>
<dbReference type="GO" id="GO:0005694">
    <property type="term" value="C:chromosome"/>
    <property type="evidence" value="ECO:0007669"/>
    <property type="project" value="InterPro"/>
</dbReference>
<dbReference type="SUPFAM" id="SSF75553">
    <property type="entry name" value="Smc hinge domain"/>
    <property type="match status" value="1"/>
</dbReference>
<dbReference type="Pfam" id="PF02463">
    <property type="entry name" value="SMC_N"/>
    <property type="match status" value="1"/>
</dbReference>
<keyword evidence="2 6" id="KW-0547">Nucleotide-binding</keyword>
<comment type="similarity">
    <text evidence="6">Belongs to the SMC family.</text>
</comment>
<comment type="function">
    <text evidence="6">Required for chromosome condensation and partitioning.</text>
</comment>
<dbReference type="InterPro" id="IPR024704">
    <property type="entry name" value="SMC"/>
</dbReference>
<dbReference type="HAMAP" id="MF_01894">
    <property type="entry name" value="Smc_prok"/>
    <property type="match status" value="1"/>
</dbReference>
<keyword evidence="5 6" id="KW-0238">DNA-binding</keyword>
<dbReference type="Gene3D" id="3.40.50.300">
    <property type="entry name" value="P-loop containing nucleotide triphosphate hydrolases"/>
    <property type="match status" value="2"/>
</dbReference>
<feature type="coiled-coil region" evidence="6">
    <location>
        <begin position="425"/>
        <end position="480"/>
    </location>
</feature>
<feature type="binding site" evidence="6">
    <location>
        <begin position="35"/>
        <end position="42"/>
    </location>
    <ligand>
        <name>ATP</name>
        <dbReference type="ChEBI" id="CHEBI:30616"/>
    </ligand>
</feature>
<dbReference type="GO" id="GO:0016887">
    <property type="term" value="F:ATP hydrolysis activity"/>
    <property type="evidence" value="ECO:0007669"/>
    <property type="project" value="InterPro"/>
</dbReference>
<dbReference type="GO" id="GO:0007062">
    <property type="term" value="P:sister chromatid cohesion"/>
    <property type="evidence" value="ECO:0007669"/>
    <property type="project" value="InterPro"/>
</dbReference>
<feature type="coiled-coil region" evidence="6">
    <location>
        <begin position="264"/>
        <end position="396"/>
    </location>
</feature>
<keyword evidence="4 6" id="KW-0175">Coiled coil</keyword>
<dbReference type="GO" id="GO:0030261">
    <property type="term" value="P:chromosome condensation"/>
    <property type="evidence" value="ECO:0007669"/>
    <property type="project" value="InterPro"/>
</dbReference>
<feature type="domain" description="SMC hinge" evidence="7">
    <location>
        <begin position="508"/>
        <end position="617"/>
    </location>
</feature>
<dbReference type="GO" id="GO:0007059">
    <property type="term" value="P:chromosome segregation"/>
    <property type="evidence" value="ECO:0007669"/>
    <property type="project" value="UniProtKB-UniRule"/>
</dbReference>
<evidence type="ECO:0000256" key="5">
    <source>
        <dbReference type="ARBA" id="ARBA00023125"/>
    </source>
</evidence>
<reference evidence="8 9" key="1">
    <citation type="submission" date="2019-08" db="EMBL/GenBank/DDBJ databases">
        <title>In-depth cultivation of the pig gut microbiome towards novel bacterial diversity and tailored functional studies.</title>
        <authorList>
            <person name="Wylensek D."/>
            <person name="Hitch T.C.A."/>
            <person name="Clavel T."/>
        </authorList>
    </citation>
    <scope>NUCLEOTIDE SEQUENCE [LARGE SCALE GENOMIC DNA]</scope>
    <source>
        <strain evidence="8 9">SM-530-WT-4B</strain>
    </source>
</reference>
<evidence type="ECO:0000313" key="8">
    <source>
        <dbReference type="EMBL" id="MST55495.1"/>
    </source>
</evidence>
<dbReference type="InterPro" id="IPR011890">
    <property type="entry name" value="SMC_prok"/>
</dbReference>
<sequence>MPALFIERLTLKNFKSFGGTHELPFAPGFTAIVGPNGSGKSNILDGLRWVLGESGAARLRITRQSDLIFQGSAGLSEASETDVTLDLNDGGARGSLRRHLDAAGGTVYVNGARMRIQDLTQFKQQWRLEGDRSAFIGQGEVGAAVLQKPFQRRLQLEELFGIDLYRKKRDAALDELKQSGDELLRLHTLMGELRARREEIAPDLQSARKAKDYQERLEDLRRVLYHYRRCNEETRLETLGRKHEEAASQLESAERWASLWKNALERLRARGSEYARRRGELNDELEELTPRLDDALRREMALNAEKSESEFAARRASEERDRLEEQLKKEEILRSELAVQAGRLTQESSSLDVQIHDLEDRLASRDAALEETRRKRRELLEREAGLLEEARQMEARAETLGLQSRERSAVLDDLRAKRDGMVSKMTESDEALEALEDALEQLEKKRGEAAAQSQEMAIRAQSVRRSIAKGEAELDSLLQRAEAGLYPRPVQMVLSAVKLGRLKIETIPAVEGFSCDGSLAPCLEAYLGGRQYWLLVDTMAQARVGIDLLKERSGGRATFLPLERCRSPRPGKAPAGSGVLGWAIDLVAPDKRWLPAMEHLLGDLLVVKDYDTGARLAATARYPIVTLDGEVFSPSGTVSGGKNARSAGAITLRNMIDETEKRIAADKKAQSEIANALEAAERAEAKAGEALEKQRAAASEQKSRTEALRRALREQTEELNALLQEDSNSAERIDHCRAEAKKMRESAAQARAGIDALPLSAGDDAESARLAELRTQGLLTGERLTAKKGELEKSVRAVSDLRRALSANSEESRRIVQKLAELAGRQETILKEKAGREAEKRAVQDQIAELDKHNADAARRMERQLLRSQRAQTAFDALTRDELMARNEIEKSRERLDSLIADNEEKYPYPADFVPGDESVDKLENSCRYVERSLKELGDVNMGALSEEQSLAERLDFLGGQLKDVQQGMDELRGLIAGTDKQAGTMFNGALVKIDRRFDELFQRLFGGGEAHLKAQEEMDLWEAGVEIVARPPGKKPLFLAQLSGGEQSLTALSLLFASMEVAKVPLAVLDEVDAALDEANLTRFAQMVADYSKNLQVIAMTHRRQTMEHAEVMYGVTMSEPGLSQIVSVKVDQWD</sequence>
<evidence type="ECO:0000256" key="3">
    <source>
        <dbReference type="ARBA" id="ARBA00022840"/>
    </source>
</evidence>
<comment type="domain">
    <text evidence="6">Contains large globular domains required for ATP hydrolysis at each terminus and a third globular domain forming a flexible hinge near the middle of the molecule. These domains are separated by coiled-coil structures.</text>
</comment>
<dbReference type="NCBIfam" id="TIGR02168">
    <property type="entry name" value="SMC_prok_B"/>
    <property type="match status" value="1"/>
</dbReference>
<evidence type="ECO:0000256" key="6">
    <source>
        <dbReference type="HAMAP-Rule" id="MF_01894"/>
    </source>
</evidence>
<evidence type="ECO:0000259" key="7">
    <source>
        <dbReference type="SMART" id="SM00968"/>
    </source>
</evidence>
<evidence type="ECO:0000256" key="1">
    <source>
        <dbReference type="ARBA" id="ARBA00022490"/>
    </source>
</evidence>
<dbReference type="Pfam" id="PF06470">
    <property type="entry name" value="SMC_hinge"/>
    <property type="match status" value="1"/>
</dbReference>
<evidence type="ECO:0000256" key="2">
    <source>
        <dbReference type="ARBA" id="ARBA00022741"/>
    </source>
</evidence>
<dbReference type="GO" id="GO:0005737">
    <property type="term" value="C:cytoplasm"/>
    <property type="evidence" value="ECO:0007669"/>
    <property type="project" value="UniProtKB-SubCell"/>
</dbReference>
<evidence type="ECO:0000256" key="4">
    <source>
        <dbReference type="ARBA" id="ARBA00023054"/>
    </source>
</evidence>
<keyword evidence="9" id="KW-1185">Reference proteome</keyword>
<dbReference type="GO" id="GO:0005524">
    <property type="term" value="F:ATP binding"/>
    <property type="evidence" value="ECO:0007669"/>
    <property type="project" value="UniProtKB-UniRule"/>
</dbReference>
<dbReference type="SUPFAM" id="SSF52540">
    <property type="entry name" value="P-loop containing nucleoside triphosphate hydrolases"/>
    <property type="match status" value="1"/>
</dbReference>
<keyword evidence="1 6" id="KW-0963">Cytoplasm</keyword>
<dbReference type="Proteomes" id="UP000473699">
    <property type="component" value="Unassembled WGS sequence"/>
</dbReference>
<keyword evidence="3 6" id="KW-0067">ATP-binding</keyword>
<dbReference type="AlphaFoldDB" id="A0A6L5YBH5"/>
<comment type="subunit">
    <text evidence="6">Homodimer.</text>
</comment>
<evidence type="ECO:0000313" key="9">
    <source>
        <dbReference type="Proteomes" id="UP000473699"/>
    </source>
</evidence>
<accession>A0A6L5YBH5</accession>
<dbReference type="InterPro" id="IPR036277">
    <property type="entry name" value="SMC_hinge_sf"/>
</dbReference>
<name>A0A6L5YBH5_9BACT</name>
<organism evidence="8 9">
    <name type="scientific">Pyramidobacter porci</name>
    <dbReference type="NCBI Taxonomy" id="2605789"/>
    <lineage>
        <taxon>Bacteria</taxon>
        <taxon>Thermotogati</taxon>
        <taxon>Synergistota</taxon>
        <taxon>Synergistia</taxon>
        <taxon>Synergistales</taxon>
        <taxon>Dethiosulfovibrionaceae</taxon>
        <taxon>Pyramidobacter</taxon>
    </lineage>
</organism>
<proteinExistence type="inferred from homology"/>
<dbReference type="Gene3D" id="3.30.70.1620">
    <property type="match status" value="1"/>
</dbReference>
<dbReference type="InterPro" id="IPR003395">
    <property type="entry name" value="RecF/RecN/SMC_N"/>
</dbReference>